<dbReference type="InterPro" id="IPR027417">
    <property type="entry name" value="P-loop_NTPase"/>
</dbReference>
<dbReference type="PANTHER" id="PTHR34301">
    <property type="entry name" value="DNA-BINDING PROTEIN-RELATED"/>
    <property type="match status" value="1"/>
</dbReference>
<reference evidence="4 5" key="1">
    <citation type="submission" date="2018-02" db="EMBL/GenBank/DDBJ databases">
        <title>Bacteriophage NCPPB3778 and a type I-E CRISPR drive the evolution of the US Biological Select Agent, Rathayibacter toxicus.</title>
        <authorList>
            <person name="Davis E.W.II."/>
            <person name="Tabima J.F."/>
            <person name="Weisberg A.J."/>
            <person name="Lopes L.D."/>
            <person name="Wiseman M.S."/>
            <person name="Wiseman M.S."/>
            <person name="Pupko T."/>
            <person name="Belcher M.S."/>
            <person name="Sechler A.J."/>
            <person name="Tancos M.A."/>
            <person name="Schroeder B.K."/>
            <person name="Murray T.D."/>
            <person name="Luster D.G."/>
            <person name="Schneider W.L."/>
            <person name="Rogers E."/>
            <person name="Andreote F.D."/>
            <person name="Grunwald N.J."/>
            <person name="Putnam M.L."/>
            <person name="Chang J.H."/>
        </authorList>
    </citation>
    <scope>NUCLEOTIDE SEQUENCE [LARGE SCALE GENOMIC DNA]</scope>
    <source>
        <strain evidence="3 5">AY1D6</strain>
        <strain evidence="2 4">AY1I9</strain>
    </source>
</reference>
<dbReference type="EMBL" id="PSUL01000028">
    <property type="protein sequence ID" value="PPF11990.1"/>
    <property type="molecule type" value="Genomic_DNA"/>
</dbReference>
<evidence type="ECO:0000313" key="5">
    <source>
        <dbReference type="Proteomes" id="UP000239698"/>
    </source>
</evidence>
<dbReference type="GO" id="GO:0005524">
    <property type="term" value="F:ATP binding"/>
    <property type="evidence" value="ECO:0007669"/>
    <property type="project" value="UniProtKB-KW"/>
</dbReference>
<keyword evidence="2" id="KW-0547">Nucleotide-binding</keyword>
<comment type="caution">
    <text evidence="2">The sequence shown here is derived from an EMBL/GenBank/DDBJ whole genome shotgun (WGS) entry which is preliminary data.</text>
</comment>
<dbReference type="Proteomes" id="UP000239698">
    <property type="component" value="Unassembled WGS sequence"/>
</dbReference>
<dbReference type="InterPro" id="IPR041664">
    <property type="entry name" value="AAA_16"/>
</dbReference>
<evidence type="ECO:0000313" key="4">
    <source>
        <dbReference type="Proteomes" id="UP000237881"/>
    </source>
</evidence>
<dbReference type="EMBL" id="PSVT01000056">
    <property type="protein sequence ID" value="PPH71399.1"/>
    <property type="molecule type" value="Genomic_DNA"/>
</dbReference>
<accession>A0ABD6W6K2</accession>
<gene>
    <name evidence="2" type="ORF">C5C04_11265</name>
    <name evidence="3" type="ORF">C5C40_14950</name>
</gene>
<proteinExistence type="predicted"/>
<dbReference type="AlphaFoldDB" id="A0ABD6W6K2"/>
<dbReference type="Pfam" id="PF13191">
    <property type="entry name" value="AAA_16"/>
    <property type="match status" value="1"/>
</dbReference>
<dbReference type="KEGG" id="rry:C1O28_00305"/>
<evidence type="ECO:0000259" key="1">
    <source>
        <dbReference type="Pfam" id="PF13191"/>
    </source>
</evidence>
<dbReference type="GeneID" id="49818877"/>
<organism evidence="2 4">
    <name type="scientific">Rathayibacter rathayi</name>
    <name type="common">Corynebacterium rathayi</name>
    <dbReference type="NCBI Taxonomy" id="33887"/>
    <lineage>
        <taxon>Bacteria</taxon>
        <taxon>Bacillati</taxon>
        <taxon>Actinomycetota</taxon>
        <taxon>Actinomycetes</taxon>
        <taxon>Micrococcales</taxon>
        <taxon>Microbacteriaceae</taxon>
        <taxon>Rathayibacter</taxon>
    </lineage>
</organism>
<feature type="domain" description="Orc1-like AAA ATPase" evidence="1">
    <location>
        <begin position="19"/>
        <end position="206"/>
    </location>
</feature>
<name>A0ABD6W6K2_RATRA</name>
<evidence type="ECO:0000313" key="2">
    <source>
        <dbReference type="EMBL" id="PPF11990.1"/>
    </source>
</evidence>
<dbReference type="SUPFAM" id="SSF52540">
    <property type="entry name" value="P-loop containing nucleoside triphosphate hydrolases"/>
    <property type="match status" value="1"/>
</dbReference>
<keyword evidence="2" id="KW-0067">ATP-binding</keyword>
<dbReference type="Proteomes" id="UP000237881">
    <property type="component" value="Unassembled WGS sequence"/>
</dbReference>
<keyword evidence="5" id="KW-1185">Reference proteome</keyword>
<dbReference type="PANTHER" id="PTHR34301:SF8">
    <property type="entry name" value="ATPASE DOMAIN-CONTAINING PROTEIN"/>
    <property type="match status" value="1"/>
</dbReference>
<dbReference type="Gene3D" id="3.40.50.300">
    <property type="entry name" value="P-loop containing nucleotide triphosphate hydrolases"/>
    <property type="match status" value="1"/>
</dbReference>
<dbReference type="RefSeq" id="WP_097166163.1">
    <property type="nucleotide sequence ID" value="NZ_CP028129.1"/>
</dbReference>
<evidence type="ECO:0000313" key="3">
    <source>
        <dbReference type="EMBL" id="PPH71399.1"/>
    </source>
</evidence>
<sequence length="411" mass="45079">MDAVDNPYTPNAGALPETLIGRDEQTRAFRTLLRRLRRGRTDQSMIITGLRGVGKTVLLNSFRSIALEENWEVIEFEAVKHGEGRFRHVLASQLKAALLRLSPRARWTDRGRHAAAVLSAFAVSVGADGVWSIGWDVPPAEGLADHQDLGLDLTDVLVAVGEAAAEQEEGIVLLIDEVQFLDSPQLEALIQAMHKTVQRSLPVTFVGAGLPQIAELVGDAKSYAERLFTFPTIDSLTPDEAAAALREPAAAEGAVYDDDAVELAVEITSGYPYFIQELGYQVWTVAKNNHIHRDDVELARDAYEAKLDSSFFRVRLDRATPLQTAYLRAMAELGSEPQKASEVAALLDRSSQQAGPTRAELIEMGLLFTPQHGFAAFTVPDFDRFMKRAVPVLDVPPVVSRGPRRARSTES</sequence>
<protein>
    <submittedName>
        <fullName evidence="2">ATP-binding protein</fullName>
    </submittedName>
</protein>